<organism evidence="1 2">
    <name type="scientific">Triparma strigata</name>
    <dbReference type="NCBI Taxonomy" id="1606541"/>
    <lineage>
        <taxon>Eukaryota</taxon>
        <taxon>Sar</taxon>
        <taxon>Stramenopiles</taxon>
        <taxon>Ochrophyta</taxon>
        <taxon>Bolidophyceae</taxon>
        <taxon>Parmales</taxon>
        <taxon>Triparmaceae</taxon>
        <taxon>Triparma</taxon>
    </lineage>
</organism>
<dbReference type="Proteomes" id="UP001165085">
    <property type="component" value="Unassembled WGS sequence"/>
</dbReference>
<evidence type="ECO:0000313" key="2">
    <source>
        <dbReference type="Proteomes" id="UP001165085"/>
    </source>
</evidence>
<accession>A0A9W6ZYJ8</accession>
<sequence length="68" mass="7652">MVPDWAVHDKEVLKSIRSEEVVKVQEQRRKSIINTAKATETVQPPNNAGAIRRRTILADAKKLASEND</sequence>
<reference evidence="2" key="1">
    <citation type="journal article" date="2023" name="Commun. Biol.">
        <title>Genome analysis of Parmales, the sister group of diatoms, reveals the evolutionary specialization of diatoms from phago-mixotrophs to photoautotrophs.</title>
        <authorList>
            <person name="Ban H."/>
            <person name="Sato S."/>
            <person name="Yoshikawa S."/>
            <person name="Yamada K."/>
            <person name="Nakamura Y."/>
            <person name="Ichinomiya M."/>
            <person name="Sato N."/>
            <person name="Blanc-Mathieu R."/>
            <person name="Endo H."/>
            <person name="Kuwata A."/>
            <person name="Ogata H."/>
        </authorList>
    </citation>
    <scope>NUCLEOTIDE SEQUENCE [LARGE SCALE GENOMIC DNA]</scope>
    <source>
        <strain evidence="2">NIES 3701</strain>
    </source>
</reference>
<evidence type="ECO:0000313" key="1">
    <source>
        <dbReference type="EMBL" id="GMH62729.1"/>
    </source>
</evidence>
<keyword evidence="2" id="KW-1185">Reference proteome</keyword>
<dbReference type="EMBL" id="BRXY01000079">
    <property type="protein sequence ID" value="GMH62729.1"/>
    <property type="molecule type" value="Genomic_DNA"/>
</dbReference>
<comment type="caution">
    <text evidence="1">The sequence shown here is derived from an EMBL/GenBank/DDBJ whole genome shotgun (WGS) entry which is preliminary data.</text>
</comment>
<name>A0A9W6ZYJ8_9STRA</name>
<dbReference type="AlphaFoldDB" id="A0A9W6ZYJ8"/>
<proteinExistence type="predicted"/>
<protein>
    <submittedName>
        <fullName evidence="1">Uncharacterized protein</fullName>
    </submittedName>
</protein>
<gene>
    <name evidence="1" type="ORF">TrST_g11302</name>
</gene>